<gene>
    <name evidence="7" type="ORF">ENS59_08805</name>
</gene>
<feature type="transmembrane region" description="Helical" evidence="6">
    <location>
        <begin position="211"/>
        <end position="229"/>
    </location>
</feature>
<comment type="caution">
    <text evidence="7">The sequence shown here is derived from an EMBL/GenBank/DDBJ whole genome shotgun (WGS) entry which is preliminary data.</text>
</comment>
<evidence type="ECO:0000256" key="4">
    <source>
        <dbReference type="ARBA" id="ARBA00022989"/>
    </source>
</evidence>
<dbReference type="GO" id="GO:0005886">
    <property type="term" value="C:plasma membrane"/>
    <property type="evidence" value="ECO:0007669"/>
    <property type="project" value="UniProtKB-SubCell"/>
</dbReference>
<reference evidence="7" key="1">
    <citation type="journal article" date="2020" name="mSystems">
        <title>Genome- and Community-Level Interaction Insights into Carbon Utilization and Element Cycling Functions of Hydrothermarchaeota in Hydrothermal Sediment.</title>
        <authorList>
            <person name="Zhou Z."/>
            <person name="Liu Y."/>
            <person name="Xu W."/>
            <person name="Pan J."/>
            <person name="Luo Z.H."/>
            <person name="Li M."/>
        </authorList>
    </citation>
    <scope>NUCLEOTIDE SEQUENCE [LARGE SCALE GENOMIC DNA]</scope>
    <source>
        <strain evidence="7">SpSt-503</strain>
    </source>
</reference>
<feature type="transmembrane region" description="Helical" evidence="6">
    <location>
        <begin position="21"/>
        <end position="43"/>
    </location>
</feature>
<dbReference type="GO" id="GO:0022857">
    <property type="term" value="F:transmembrane transporter activity"/>
    <property type="evidence" value="ECO:0007669"/>
    <property type="project" value="InterPro"/>
</dbReference>
<feature type="transmembrane region" description="Helical" evidence="6">
    <location>
        <begin position="101"/>
        <end position="120"/>
    </location>
</feature>
<evidence type="ECO:0000256" key="6">
    <source>
        <dbReference type="SAM" id="Phobius"/>
    </source>
</evidence>
<feature type="transmembrane region" description="Helical" evidence="6">
    <location>
        <begin position="340"/>
        <end position="360"/>
    </location>
</feature>
<comment type="subcellular location">
    <subcellularLocation>
        <location evidence="1">Cell membrane</location>
        <topology evidence="1">Multi-pass membrane protein</topology>
    </subcellularLocation>
</comment>
<feature type="transmembrane region" description="Helical" evidence="6">
    <location>
        <begin position="126"/>
        <end position="147"/>
    </location>
</feature>
<dbReference type="CDD" id="cd06580">
    <property type="entry name" value="TM_PBP1_transp_TpRbsC_like"/>
    <property type="match status" value="1"/>
</dbReference>
<sequence>MRNTRKATFTDRFLDFITRSEAMVSIVVVLLGFLVGTILVILVGRHPSGMYSAITQVLTGWDLRRGTWNARYIGEWLVMSLPLILCGLSVAFAGRTGLFNIGAEGQYVAGLTAAQFVALFGPQIPFLHWILAILAALVVGALWGGIVGILKAKYSVSEVVATIMLNYVAYFTSRVLTMMIPGANTYRTPTYPQTARLASPFLEQLTNGSRLNYGLYLALISVLFFWIVIGKTRLGFSLRATGLNKEAARYAGINVNASITTAMAISGAFAGLAGAVVALGAFNYGRVLGGLDGYGFDGIAVALVGNSTAWGTALSGLLFGMLKSAQPLMQSRQIPKEITAIIMGLVVVFISLRAGVRMLMEWRMKEQAKKGRVIE</sequence>
<keyword evidence="2" id="KW-1003">Cell membrane</keyword>
<accession>A0A7C3E2C2</accession>
<feature type="transmembrane region" description="Helical" evidence="6">
    <location>
        <begin position="159"/>
        <end position="180"/>
    </location>
</feature>
<evidence type="ECO:0000313" key="7">
    <source>
        <dbReference type="EMBL" id="HFH29592.1"/>
    </source>
</evidence>
<dbReference type="EMBL" id="DSVL01000270">
    <property type="protein sequence ID" value="HFH29592.1"/>
    <property type="molecule type" value="Genomic_DNA"/>
</dbReference>
<name>A0A7C3E2C2_9SPIR</name>
<feature type="transmembrane region" description="Helical" evidence="6">
    <location>
        <begin position="76"/>
        <end position="94"/>
    </location>
</feature>
<dbReference type="PANTHER" id="PTHR47089">
    <property type="entry name" value="ABC TRANSPORTER, PERMEASE PROTEIN"/>
    <property type="match status" value="1"/>
</dbReference>
<evidence type="ECO:0000256" key="2">
    <source>
        <dbReference type="ARBA" id="ARBA00022475"/>
    </source>
</evidence>
<organism evidence="7">
    <name type="scientific">Gracilinema caldarium</name>
    <dbReference type="NCBI Taxonomy" id="215591"/>
    <lineage>
        <taxon>Bacteria</taxon>
        <taxon>Pseudomonadati</taxon>
        <taxon>Spirochaetota</taxon>
        <taxon>Spirochaetia</taxon>
        <taxon>Spirochaetales</taxon>
        <taxon>Breznakiellaceae</taxon>
        <taxon>Gracilinema</taxon>
    </lineage>
</organism>
<keyword evidence="4 6" id="KW-1133">Transmembrane helix</keyword>
<feature type="transmembrane region" description="Helical" evidence="6">
    <location>
        <begin position="250"/>
        <end position="279"/>
    </location>
</feature>
<dbReference type="AlphaFoldDB" id="A0A7C3E2C2"/>
<keyword evidence="3 6" id="KW-0812">Transmembrane</keyword>
<evidence type="ECO:0000256" key="3">
    <source>
        <dbReference type="ARBA" id="ARBA00022692"/>
    </source>
</evidence>
<feature type="transmembrane region" description="Helical" evidence="6">
    <location>
        <begin position="299"/>
        <end position="319"/>
    </location>
</feature>
<dbReference type="PANTHER" id="PTHR47089:SF1">
    <property type="entry name" value="GUANOSINE ABC TRANSPORTER PERMEASE PROTEIN NUPP"/>
    <property type="match status" value="1"/>
</dbReference>
<dbReference type="InterPro" id="IPR001851">
    <property type="entry name" value="ABC_transp_permease"/>
</dbReference>
<evidence type="ECO:0000256" key="5">
    <source>
        <dbReference type="ARBA" id="ARBA00023136"/>
    </source>
</evidence>
<evidence type="ECO:0000256" key="1">
    <source>
        <dbReference type="ARBA" id="ARBA00004651"/>
    </source>
</evidence>
<keyword evidence="5 6" id="KW-0472">Membrane</keyword>
<dbReference type="Pfam" id="PF02653">
    <property type="entry name" value="BPD_transp_2"/>
    <property type="match status" value="1"/>
</dbReference>
<protein>
    <submittedName>
        <fullName evidence="7">ABC transporter permease</fullName>
    </submittedName>
</protein>
<proteinExistence type="predicted"/>